<sequence>MMAEIEANSEKVSPRRWTVEEYTLLVDLLLSLHLDGKWKAEGGFKSGYLVHLEKLISEKMPDAGLRATNIESRLGYLRKRFNALLEIKHKGSGFGWDDTLKMVTGDRKLFDEWCKSHKDAKGMFRKPFPLFDAMEEIYSKDRATGAKGNTPLDRDDQDAINETNENAQQEVQSGELTEGSETTKRCGDESLKRPSKKMLRKNKEILNVQKSFENLMGTMLENSNAQIAQLTTMLEAPKNYKVGLREELGKVQGISRVNILTLCSIMTESDVAVFRDLTDEDDKYDFLAMILNRP</sequence>
<comment type="caution">
    <text evidence="3">The sequence shown here is derived from an EMBL/GenBank/DDBJ whole genome shotgun (WGS) entry which is preliminary data.</text>
</comment>
<feature type="region of interest" description="Disordered" evidence="1">
    <location>
        <begin position="164"/>
        <end position="195"/>
    </location>
</feature>
<dbReference type="PANTHER" id="PTHR46250:SF4">
    <property type="entry name" value="MYB_SANT-LIKE DOMAIN-CONTAINING PROTEIN"/>
    <property type="match status" value="1"/>
</dbReference>
<accession>A0AAW1M8I1</accession>
<protein>
    <recommendedName>
        <fullName evidence="2">Myb/SANT-like domain-containing protein</fullName>
    </recommendedName>
</protein>
<evidence type="ECO:0000313" key="4">
    <source>
        <dbReference type="Proteomes" id="UP001443914"/>
    </source>
</evidence>
<reference evidence="3" key="1">
    <citation type="submission" date="2024-03" db="EMBL/GenBank/DDBJ databases">
        <title>WGS assembly of Saponaria officinalis var. Norfolk2.</title>
        <authorList>
            <person name="Jenkins J."/>
            <person name="Shu S."/>
            <person name="Grimwood J."/>
            <person name="Barry K."/>
            <person name="Goodstein D."/>
            <person name="Schmutz J."/>
            <person name="Leebens-Mack J."/>
            <person name="Osbourn A."/>
        </authorList>
    </citation>
    <scope>NUCLEOTIDE SEQUENCE [LARGE SCALE GENOMIC DNA]</scope>
    <source>
        <strain evidence="3">JIC</strain>
    </source>
</reference>
<feature type="compositionally biased region" description="Basic and acidic residues" evidence="1">
    <location>
        <begin position="181"/>
        <end position="192"/>
    </location>
</feature>
<feature type="compositionally biased region" description="Polar residues" evidence="1">
    <location>
        <begin position="164"/>
        <end position="175"/>
    </location>
</feature>
<dbReference type="Pfam" id="PF12776">
    <property type="entry name" value="Myb_DNA-bind_3"/>
    <property type="match status" value="1"/>
</dbReference>
<organism evidence="3 4">
    <name type="scientific">Saponaria officinalis</name>
    <name type="common">Common soapwort</name>
    <name type="synonym">Lychnis saponaria</name>
    <dbReference type="NCBI Taxonomy" id="3572"/>
    <lineage>
        <taxon>Eukaryota</taxon>
        <taxon>Viridiplantae</taxon>
        <taxon>Streptophyta</taxon>
        <taxon>Embryophyta</taxon>
        <taxon>Tracheophyta</taxon>
        <taxon>Spermatophyta</taxon>
        <taxon>Magnoliopsida</taxon>
        <taxon>eudicotyledons</taxon>
        <taxon>Gunneridae</taxon>
        <taxon>Pentapetalae</taxon>
        <taxon>Caryophyllales</taxon>
        <taxon>Caryophyllaceae</taxon>
        <taxon>Caryophylleae</taxon>
        <taxon>Saponaria</taxon>
    </lineage>
</organism>
<proteinExistence type="predicted"/>
<name>A0AAW1M8I1_SAPOF</name>
<dbReference type="PANTHER" id="PTHR46250">
    <property type="entry name" value="MYB/SANT-LIKE DNA-BINDING DOMAIN PROTEIN-RELATED"/>
    <property type="match status" value="1"/>
</dbReference>
<feature type="domain" description="Myb/SANT-like" evidence="2">
    <location>
        <begin position="16"/>
        <end position="110"/>
    </location>
</feature>
<dbReference type="Proteomes" id="UP001443914">
    <property type="component" value="Unassembled WGS sequence"/>
</dbReference>
<gene>
    <name evidence="3" type="ORF">RND81_03G136000</name>
</gene>
<evidence type="ECO:0000256" key="1">
    <source>
        <dbReference type="SAM" id="MobiDB-lite"/>
    </source>
</evidence>
<evidence type="ECO:0000259" key="2">
    <source>
        <dbReference type="Pfam" id="PF12776"/>
    </source>
</evidence>
<keyword evidence="4" id="KW-1185">Reference proteome</keyword>
<dbReference type="EMBL" id="JBDFQZ010000003">
    <property type="protein sequence ID" value="KAK9741892.1"/>
    <property type="molecule type" value="Genomic_DNA"/>
</dbReference>
<dbReference type="InterPro" id="IPR024752">
    <property type="entry name" value="Myb/SANT-like_dom"/>
</dbReference>
<dbReference type="AlphaFoldDB" id="A0AAW1M8I1"/>
<evidence type="ECO:0000313" key="3">
    <source>
        <dbReference type="EMBL" id="KAK9741892.1"/>
    </source>
</evidence>